<sequence length="662" mass="77090">MKSVDHHQTGKMSNLIVKSNYFRLTFLPNIIIYKYSVRISPNIDDENDVRNIMKRFIKQNSSVLFECYYENGFIYSRSLIIINRIRNNIVNLRKGFRNERFTINLKYNGQFNSLAEAGIDLQKLFRFFVEKQKKLINNGTFALNEYPFPKDGISVIVGFRFLIIPIPDPLILISRQVIFYDGKIQIFEYKSISDEADKTFGDELNCGPKKEFEFFRKCRAEIENCIESFGIKIHSELFETNGTLLFHPEIIPDSPDKPFFSKPSNTINFAILCFHPFDSDKMEKFEESFVKKTKKFGMNFEKCFETQFVDIRNDSEIATVFQNLKIRDIHFVFIGLSACSSSDYVFEKIKSNATSDHGLVTQIFIIEKLDWNIEMPEFYSSLAIKSCLKLGGQPNIIDPTYWNAFPFKPESTMVVGTSCYQFKLDNIRKNLFSHSIVASMDTEFCQNISIERVSIKQNDKQLFEEIFESLLKEYHKEHGKYPKNIIIFHGKRRIHDDQYTDLKTTAKSIDERIKVTSFSIDKSSPIRFIKNDDEKVPIGTCVDLKFQQSNGSTKEFAICSEIGNEAVRYKTTKFTVINDDSRMSETQIKHLCYAMCHIYFDNFCINDVPFSLELAQQFAKKAAKKCIGRNDINRIDSIDEIIENFSRKVRIHGYLEVPVDDE</sequence>
<evidence type="ECO:0000259" key="1">
    <source>
        <dbReference type="PROSITE" id="PS50822"/>
    </source>
</evidence>
<gene>
    <name evidence="3" type="primary">LOC113789265</name>
</gene>
<dbReference type="AlphaFoldDB" id="A0A6P6XMC7"/>
<dbReference type="Gene3D" id="3.40.50.2300">
    <property type="match status" value="1"/>
</dbReference>
<proteinExistence type="predicted"/>
<accession>A0A6P6XMC7</accession>
<dbReference type="InterPro" id="IPR036397">
    <property type="entry name" value="RNaseH_sf"/>
</dbReference>
<dbReference type="InterPro" id="IPR003165">
    <property type="entry name" value="Piwi"/>
</dbReference>
<dbReference type="PANTHER" id="PTHR22891">
    <property type="entry name" value="EUKARYOTIC TRANSLATION INITIATION FACTOR 2C"/>
    <property type="match status" value="1"/>
</dbReference>
<dbReference type="Pfam" id="PF02171">
    <property type="entry name" value="Piwi"/>
    <property type="match status" value="1"/>
</dbReference>
<feature type="domain" description="Piwi" evidence="1">
    <location>
        <begin position="331"/>
        <end position="624"/>
    </location>
</feature>
<dbReference type="InterPro" id="IPR012337">
    <property type="entry name" value="RNaseH-like_sf"/>
</dbReference>
<organism evidence="2 3">
    <name type="scientific">Dermatophagoides pteronyssinus</name>
    <name type="common">European house dust mite</name>
    <dbReference type="NCBI Taxonomy" id="6956"/>
    <lineage>
        <taxon>Eukaryota</taxon>
        <taxon>Metazoa</taxon>
        <taxon>Ecdysozoa</taxon>
        <taxon>Arthropoda</taxon>
        <taxon>Chelicerata</taxon>
        <taxon>Arachnida</taxon>
        <taxon>Acari</taxon>
        <taxon>Acariformes</taxon>
        <taxon>Sarcoptiformes</taxon>
        <taxon>Astigmata</taxon>
        <taxon>Psoroptidia</taxon>
        <taxon>Analgoidea</taxon>
        <taxon>Pyroglyphidae</taxon>
        <taxon>Dermatophagoidinae</taxon>
        <taxon>Dermatophagoides</taxon>
    </lineage>
</organism>
<evidence type="ECO:0000313" key="3">
    <source>
        <dbReference type="RefSeq" id="XP_027194582.1"/>
    </source>
</evidence>
<dbReference type="Gene3D" id="3.30.420.10">
    <property type="entry name" value="Ribonuclease H-like superfamily/Ribonuclease H"/>
    <property type="match status" value="1"/>
</dbReference>
<dbReference type="Proteomes" id="UP000515146">
    <property type="component" value="Unplaced"/>
</dbReference>
<dbReference type="RefSeq" id="XP_027194582.1">
    <property type="nucleotide sequence ID" value="XM_027338781.1"/>
</dbReference>
<dbReference type="KEGG" id="dpte:113789265"/>
<evidence type="ECO:0000313" key="2">
    <source>
        <dbReference type="Proteomes" id="UP000515146"/>
    </source>
</evidence>
<dbReference type="SUPFAM" id="SSF53098">
    <property type="entry name" value="Ribonuclease H-like"/>
    <property type="match status" value="1"/>
</dbReference>
<reference evidence="3" key="1">
    <citation type="submission" date="2025-08" db="UniProtKB">
        <authorList>
            <consortium name="RefSeq"/>
        </authorList>
    </citation>
    <scope>IDENTIFICATION</scope>
    <source>
        <strain evidence="3">Airmid</strain>
    </source>
</reference>
<dbReference type="InParanoid" id="A0A6P6XMC7"/>
<dbReference type="SMART" id="SM00950">
    <property type="entry name" value="Piwi"/>
    <property type="match status" value="1"/>
</dbReference>
<dbReference type="GO" id="GO:0003676">
    <property type="term" value="F:nucleic acid binding"/>
    <property type="evidence" value="ECO:0007669"/>
    <property type="project" value="InterPro"/>
</dbReference>
<dbReference type="OrthoDB" id="445936at2759"/>
<name>A0A6P6XMC7_DERPT</name>
<dbReference type="PROSITE" id="PS50822">
    <property type="entry name" value="PIWI"/>
    <property type="match status" value="1"/>
</dbReference>
<keyword evidence="2" id="KW-1185">Reference proteome</keyword>
<protein>
    <submittedName>
        <fullName evidence="3">Protein argonaute-2-like</fullName>
    </submittedName>
</protein>